<dbReference type="Proteomes" id="UP001341840">
    <property type="component" value="Unassembled WGS sequence"/>
</dbReference>
<proteinExistence type="predicted"/>
<evidence type="ECO:0008006" key="3">
    <source>
        <dbReference type="Google" id="ProtNLM"/>
    </source>
</evidence>
<name>A0ABU6QY75_9FABA</name>
<reference evidence="1 2" key="1">
    <citation type="journal article" date="2023" name="Plants (Basel)">
        <title>Bridging the Gap: Combining Genomics and Transcriptomics Approaches to Understand Stylosanthes scabra, an Orphan Legume from the Brazilian Caatinga.</title>
        <authorList>
            <person name="Ferreira-Neto J.R.C."/>
            <person name="da Silva M.D."/>
            <person name="Binneck E."/>
            <person name="de Melo N.F."/>
            <person name="da Silva R.H."/>
            <person name="de Melo A.L.T.M."/>
            <person name="Pandolfi V."/>
            <person name="Bustamante F.O."/>
            <person name="Brasileiro-Vidal A.C."/>
            <person name="Benko-Iseppon A.M."/>
        </authorList>
    </citation>
    <scope>NUCLEOTIDE SEQUENCE [LARGE SCALE GENOMIC DNA]</scope>
    <source>
        <tissue evidence="1">Leaves</tissue>
    </source>
</reference>
<comment type="caution">
    <text evidence="1">The sequence shown here is derived from an EMBL/GenBank/DDBJ whole genome shotgun (WGS) entry which is preliminary data.</text>
</comment>
<keyword evidence="2" id="KW-1185">Reference proteome</keyword>
<protein>
    <recommendedName>
        <fullName evidence="3">RNase H type-1 domain-containing protein</fullName>
    </recommendedName>
</protein>
<accession>A0ABU6QY75</accession>
<evidence type="ECO:0000313" key="1">
    <source>
        <dbReference type="EMBL" id="MED6116576.1"/>
    </source>
</evidence>
<feature type="non-terminal residue" evidence="1">
    <location>
        <position position="1"/>
    </location>
</feature>
<dbReference type="EMBL" id="JASCZI010002982">
    <property type="protein sequence ID" value="MED6116576.1"/>
    <property type="molecule type" value="Genomic_DNA"/>
</dbReference>
<gene>
    <name evidence="1" type="ORF">PIB30_101522</name>
</gene>
<evidence type="ECO:0000313" key="2">
    <source>
        <dbReference type="Proteomes" id="UP001341840"/>
    </source>
</evidence>
<sequence length="52" mass="6130">IHELMRRSWRVEIFLIQRSANVIADALAKYAVLNGIDQVEWLIPREDIKLLL</sequence>
<organism evidence="1 2">
    <name type="scientific">Stylosanthes scabra</name>
    <dbReference type="NCBI Taxonomy" id="79078"/>
    <lineage>
        <taxon>Eukaryota</taxon>
        <taxon>Viridiplantae</taxon>
        <taxon>Streptophyta</taxon>
        <taxon>Embryophyta</taxon>
        <taxon>Tracheophyta</taxon>
        <taxon>Spermatophyta</taxon>
        <taxon>Magnoliopsida</taxon>
        <taxon>eudicotyledons</taxon>
        <taxon>Gunneridae</taxon>
        <taxon>Pentapetalae</taxon>
        <taxon>rosids</taxon>
        <taxon>fabids</taxon>
        <taxon>Fabales</taxon>
        <taxon>Fabaceae</taxon>
        <taxon>Papilionoideae</taxon>
        <taxon>50 kb inversion clade</taxon>
        <taxon>dalbergioids sensu lato</taxon>
        <taxon>Dalbergieae</taxon>
        <taxon>Pterocarpus clade</taxon>
        <taxon>Stylosanthes</taxon>
    </lineage>
</organism>